<comment type="caution">
    <text evidence="2">The sequence shown here is derived from an EMBL/GenBank/DDBJ whole genome shotgun (WGS) entry which is preliminary data.</text>
</comment>
<dbReference type="GO" id="GO:0015969">
    <property type="term" value="P:guanosine tetraphosphate metabolic process"/>
    <property type="evidence" value="ECO:0007669"/>
    <property type="project" value="InterPro"/>
</dbReference>
<feature type="domain" description="RelA/SpoT" evidence="1">
    <location>
        <begin position="45"/>
        <end position="170"/>
    </location>
</feature>
<keyword evidence="3" id="KW-1185">Reference proteome</keyword>
<organism evidence="2 3">
    <name type="scientific">Scandinavium goeteborgense</name>
    <dbReference type="NCBI Taxonomy" id="1851514"/>
    <lineage>
        <taxon>Bacteria</taxon>
        <taxon>Pseudomonadati</taxon>
        <taxon>Pseudomonadota</taxon>
        <taxon>Gammaproteobacteria</taxon>
        <taxon>Enterobacterales</taxon>
        <taxon>Enterobacteriaceae</taxon>
        <taxon>Scandinavium</taxon>
    </lineage>
</organism>
<dbReference type="Gene3D" id="3.30.460.10">
    <property type="entry name" value="Beta Polymerase, domain 2"/>
    <property type="match status" value="1"/>
</dbReference>
<evidence type="ECO:0000259" key="1">
    <source>
        <dbReference type="SMART" id="SM00954"/>
    </source>
</evidence>
<proteinExistence type="predicted"/>
<dbReference type="Proteomes" id="UP000295530">
    <property type="component" value="Unassembled WGS sequence"/>
</dbReference>
<dbReference type="PANTHER" id="PTHR47837">
    <property type="entry name" value="GTP PYROPHOSPHOKINASE YJBM"/>
    <property type="match status" value="1"/>
</dbReference>
<dbReference type="RefSeq" id="WP_133461109.1">
    <property type="nucleotide sequence ID" value="NZ_SNVX01000005.1"/>
</dbReference>
<dbReference type="OrthoDB" id="9801824at2"/>
<dbReference type="EMBL" id="SNVX01000005">
    <property type="protein sequence ID" value="TDN58441.1"/>
    <property type="molecule type" value="Genomic_DNA"/>
</dbReference>
<dbReference type="InterPro" id="IPR052366">
    <property type="entry name" value="GTP_Pyrophosphokinase"/>
</dbReference>
<dbReference type="SUPFAM" id="SSF81301">
    <property type="entry name" value="Nucleotidyltransferase"/>
    <property type="match status" value="1"/>
</dbReference>
<dbReference type="PANTHER" id="PTHR47837:SF1">
    <property type="entry name" value="GTP PYROPHOSPHOKINASE YJBM"/>
    <property type="match status" value="1"/>
</dbReference>
<dbReference type="InterPro" id="IPR043519">
    <property type="entry name" value="NT_sf"/>
</dbReference>
<keyword evidence="2" id="KW-0808">Transferase</keyword>
<name>A0A4R6EIF5_SCAGO</name>
<dbReference type="CDD" id="cd05399">
    <property type="entry name" value="NT_Rel-Spo_like"/>
    <property type="match status" value="1"/>
</dbReference>
<gene>
    <name evidence="2" type="ORF">EC847_10564</name>
</gene>
<dbReference type="Gene3D" id="1.10.287.860">
    <property type="entry name" value="Nucleotidyltransferase"/>
    <property type="match status" value="1"/>
</dbReference>
<evidence type="ECO:0000313" key="3">
    <source>
        <dbReference type="Proteomes" id="UP000295530"/>
    </source>
</evidence>
<evidence type="ECO:0000313" key="2">
    <source>
        <dbReference type="EMBL" id="TDN58441.1"/>
    </source>
</evidence>
<dbReference type="GO" id="GO:0016740">
    <property type="term" value="F:transferase activity"/>
    <property type="evidence" value="ECO:0007669"/>
    <property type="project" value="UniProtKB-KW"/>
</dbReference>
<sequence>MNYEELKEQHVVHGGVAELLRRTIVEQIEVILAKNNLTLGVPVESRVKTVSSIVNKDKRKNLEINSIVDLDDFIGVRLIMLFKRDVEKVVLYLKEHFDVIRAENKSEELEDDKFGYQSYHYIIKLPDDWLKIPSFASFNNYKVEVQVRTLSQHIWAATSHKLQYKKEQNVPLPLRRAIHRVSALLEVVDFEFERVLNERVGYIGSLNDEVNLNDGETLNVDIVKVIASKQLPPKNKTDDEDFDDILSELIFNNINTVGALISNLNKGLPKALKEDKRVAKATLQSSDELDDEDDYERAKLGVYFSHVGLIRMAMSYALGDEYIKLASEVE</sequence>
<dbReference type="AlphaFoldDB" id="A0A4R6EIF5"/>
<dbReference type="InterPro" id="IPR007685">
    <property type="entry name" value="RelA_SpoT"/>
</dbReference>
<accession>A0A4R6EIF5</accession>
<reference evidence="2 3" key="1">
    <citation type="submission" date="2019-03" db="EMBL/GenBank/DDBJ databases">
        <title>Genomic analyses of the natural microbiome of Caenorhabditis elegans.</title>
        <authorList>
            <person name="Samuel B."/>
        </authorList>
    </citation>
    <scope>NUCLEOTIDE SEQUENCE [LARGE SCALE GENOMIC DNA]</scope>
    <source>
        <strain evidence="2 3">BIGb0156</strain>
    </source>
</reference>
<dbReference type="SMART" id="SM00954">
    <property type="entry name" value="RelA_SpoT"/>
    <property type="match status" value="1"/>
</dbReference>
<dbReference type="Pfam" id="PF04607">
    <property type="entry name" value="RelA_SpoT"/>
    <property type="match status" value="1"/>
</dbReference>
<protein>
    <submittedName>
        <fullName evidence="2">PpGpp synthetase/RelA/SpoT-type nucleotidyltransferase</fullName>
    </submittedName>
</protein>